<dbReference type="InterPro" id="IPR002557">
    <property type="entry name" value="Chitin-bd_dom"/>
</dbReference>
<sequence length="224" mass="24382">RCVVISDSGCTASRSTTDESTVTEAPEDGIAAETAAEEEKGETKEKEVTTEATVKEVEVTTEQKILTEVTTEKELCPIGYFGNVAHPELCNSFFMCTAGIANQLFCNNGYEFDPIELRCVDISDTGCTASRTPIDTQEKAEDDGYRRGEEYETESTSKEAGTMEKQLCPIGYFGNVAHPTQCNSFYMCIAGAAIHLHCFDGFEFDPQLNSCVTVSQSGCFATRG</sequence>
<reference evidence="8 9" key="1">
    <citation type="journal article" date="2019" name="Commun. Biol.">
        <title>The bagworm genome reveals a unique fibroin gene that provides high tensile strength.</title>
        <authorList>
            <person name="Kono N."/>
            <person name="Nakamura H."/>
            <person name="Ohtoshi R."/>
            <person name="Tomita M."/>
            <person name="Numata K."/>
            <person name="Arakawa K."/>
        </authorList>
    </citation>
    <scope>NUCLEOTIDE SEQUENCE [LARGE SCALE GENOMIC DNA]</scope>
</reference>
<evidence type="ECO:0000259" key="7">
    <source>
        <dbReference type="PROSITE" id="PS50940"/>
    </source>
</evidence>
<dbReference type="EMBL" id="BGZK01001923">
    <property type="protein sequence ID" value="GBP88320.1"/>
    <property type="molecule type" value="Genomic_DNA"/>
</dbReference>
<feature type="non-terminal residue" evidence="8">
    <location>
        <position position="1"/>
    </location>
</feature>
<evidence type="ECO:0000256" key="3">
    <source>
        <dbReference type="ARBA" id="ARBA00022737"/>
    </source>
</evidence>
<keyword evidence="3" id="KW-0677">Repeat</keyword>
<evidence type="ECO:0000256" key="1">
    <source>
        <dbReference type="ARBA" id="ARBA00022669"/>
    </source>
</evidence>
<feature type="domain" description="Chitin-binding type-2" evidence="7">
    <location>
        <begin position="165"/>
        <end position="221"/>
    </location>
</feature>
<dbReference type="PROSITE" id="PS50940">
    <property type="entry name" value="CHIT_BIND_II"/>
    <property type="match status" value="2"/>
</dbReference>
<keyword evidence="5" id="KW-0325">Glycoprotein</keyword>
<proteinExistence type="predicted"/>
<keyword evidence="2" id="KW-0732">Signal</keyword>
<dbReference type="PANTHER" id="PTHR23301">
    <property type="entry name" value="CHITIN BINDING PERITROPHIN-A"/>
    <property type="match status" value="1"/>
</dbReference>
<name>A0A4C1ZKB0_EUMVA</name>
<evidence type="ECO:0000256" key="4">
    <source>
        <dbReference type="ARBA" id="ARBA00023157"/>
    </source>
</evidence>
<evidence type="ECO:0000256" key="5">
    <source>
        <dbReference type="ARBA" id="ARBA00023180"/>
    </source>
</evidence>
<dbReference type="SMART" id="SM00494">
    <property type="entry name" value="ChtBD2"/>
    <property type="match status" value="2"/>
</dbReference>
<dbReference type="GO" id="GO:0005576">
    <property type="term" value="C:extracellular region"/>
    <property type="evidence" value="ECO:0007669"/>
    <property type="project" value="InterPro"/>
</dbReference>
<dbReference type="SUPFAM" id="SSF57625">
    <property type="entry name" value="Invertebrate chitin-binding proteins"/>
    <property type="match status" value="2"/>
</dbReference>
<keyword evidence="1" id="KW-0147">Chitin-binding</keyword>
<dbReference type="Proteomes" id="UP000299102">
    <property type="component" value="Unassembled WGS sequence"/>
</dbReference>
<feature type="domain" description="Chitin-binding type-2" evidence="7">
    <location>
        <begin position="73"/>
        <end position="129"/>
    </location>
</feature>
<dbReference type="InterPro" id="IPR051940">
    <property type="entry name" value="Chitin_bind-dev_reg"/>
</dbReference>
<dbReference type="Gene3D" id="2.170.140.10">
    <property type="entry name" value="Chitin binding domain"/>
    <property type="match status" value="2"/>
</dbReference>
<gene>
    <name evidence="8" type="ORF">EVAR_43637_1</name>
</gene>
<keyword evidence="9" id="KW-1185">Reference proteome</keyword>
<evidence type="ECO:0000256" key="2">
    <source>
        <dbReference type="ARBA" id="ARBA00022729"/>
    </source>
</evidence>
<evidence type="ECO:0000313" key="8">
    <source>
        <dbReference type="EMBL" id="GBP88320.1"/>
    </source>
</evidence>
<accession>A0A4C1ZKB0</accession>
<dbReference type="PANTHER" id="PTHR23301:SF106">
    <property type="entry name" value="CHITIN-BINDING TYPE-2 DOMAIN-CONTAINING PROTEIN-RELATED"/>
    <property type="match status" value="1"/>
</dbReference>
<feature type="compositionally biased region" description="Basic and acidic residues" evidence="6">
    <location>
        <begin position="136"/>
        <end position="150"/>
    </location>
</feature>
<evidence type="ECO:0000313" key="9">
    <source>
        <dbReference type="Proteomes" id="UP000299102"/>
    </source>
</evidence>
<dbReference type="AlphaFoldDB" id="A0A4C1ZKB0"/>
<dbReference type="Pfam" id="PF01607">
    <property type="entry name" value="CBM_14"/>
    <property type="match status" value="2"/>
</dbReference>
<keyword evidence="4" id="KW-1015">Disulfide bond</keyword>
<dbReference type="InterPro" id="IPR036508">
    <property type="entry name" value="Chitin-bd_dom_sf"/>
</dbReference>
<dbReference type="GO" id="GO:0008061">
    <property type="term" value="F:chitin binding"/>
    <property type="evidence" value="ECO:0007669"/>
    <property type="project" value="UniProtKB-KW"/>
</dbReference>
<protein>
    <submittedName>
        <fullName evidence="8">Protein AC150</fullName>
    </submittedName>
</protein>
<organism evidence="8 9">
    <name type="scientific">Eumeta variegata</name>
    <name type="common">Bagworm moth</name>
    <name type="synonym">Eumeta japonica</name>
    <dbReference type="NCBI Taxonomy" id="151549"/>
    <lineage>
        <taxon>Eukaryota</taxon>
        <taxon>Metazoa</taxon>
        <taxon>Ecdysozoa</taxon>
        <taxon>Arthropoda</taxon>
        <taxon>Hexapoda</taxon>
        <taxon>Insecta</taxon>
        <taxon>Pterygota</taxon>
        <taxon>Neoptera</taxon>
        <taxon>Endopterygota</taxon>
        <taxon>Lepidoptera</taxon>
        <taxon>Glossata</taxon>
        <taxon>Ditrysia</taxon>
        <taxon>Tineoidea</taxon>
        <taxon>Psychidae</taxon>
        <taxon>Oiketicinae</taxon>
        <taxon>Eumeta</taxon>
    </lineage>
</organism>
<comment type="caution">
    <text evidence="8">The sequence shown here is derived from an EMBL/GenBank/DDBJ whole genome shotgun (WGS) entry which is preliminary data.</text>
</comment>
<feature type="region of interest" description="Disordered" evidence="6">
    <location>
        <begin position="133"/>
        <end position="158"/>
    </location>
</feature>
<evidence type="ECO:0000256" key="6">
    <source>
        <dbReference type="SAM" id="MobiDB-lite"/>
    </source>
</evidence>
<dbReference type="OrthoDB" id="6020543at2759"/>